<organism evidence="2 3">
    <name type="scientific">Candida boidinii</name>
    <name type="common">Yeast</name>
    <dbReference type="NCBI Taxonomy" id="5477"/>
    <lineage>
        <taxon>Eukaryota</taxon>
        <taxon>Fungi</taxon>
        <taxon>Dikarya</taxon>
        <taxon>Ascomycota</taxon>
        <taxon>Saccharomycotina</taxon>
        <taxon>Pichiomycetes</taxon>
        <taxon>Pichiales</taxon>
        <taxon>Pichiaceae</taxon>
        <taxon>Ogataea</taxon>
        <taxon>Ogataea/Candida clade</taxon>
    </lineage>
</organism>
<keyword evidence="3" id="KW-1185">Reference proteome</keyword>
<evidence type="ECO:0000313" key="2">
    <source>
        <dbReference type="EMBL" id="GME75327.1"/>
    </source>
</evidence>
<accession>A0A9W6T2M8</accession>
<feature type="compositionally biased region" description="Polar residues" evidence="1">
    <location>
        <begin position="210"/>
        <end position="221"/>
    </location>
</feature>
<reference evidence="2" key="1">
    <citation type="submission" date="2023-04" db="EMBL/GenBank/DDBJ databases">
        <title>Candida boidinii NBRC 10035.</title>
        <authorList>
            <person name="Ichikawa N."/>
            <person name="Sato H."/>
            <person name="Tonouchi N."/>
        </authorList>
    </citation>
    <scope>NUCLEOTIDE SEQUENCE</scope>
    <source>
        <strain evidence="2">NBRC 10035</strain>
    </source>
</reference>
<dbReference type="AlphaFoldDB" id="A0A9W6T2M8"/>
<protein>
    <submittedName>
        <fullName evidence="2">Unnamed protein product</fullName>
    </submittedName>
</protein>
<sequence>MNVTKDSITTSNIMVDLPPHYDDIDHKKDTITQIKQDVNKQQADIQQVFDNQDESLPSYTPSVSHLSLNIISQEYCNGKFIIYENNDSNLKKNEFNQRFISNSSHFIPIITELNSTQINFYSIKESVSKTFKNFDTCLYYFSKLKPDIIDPMLNIKSKKNYQIVKKYLDSNSLYYYDVENKKSNFKKNKRLIHKKSNKILNNLFRKFNKDSSNSSTPINDPTENKDSSECENFNKNFILNHYFKPSKNIYKNSNNNDSESYNIHDLLNYKPNLSFLTNSEKIVNSPCFKSLNDLKDEMIISYSLNDLTKFGNATIH</sequence>
<gene>
    <name evidence="2" type="ORF">Cboi02_000474100</name>
</gene>
<evidence type="ECO:0000256" key="1">
    <source>
        <dbReference type="SAM" id="MobiDB-lite"/>
    </source>
</evidence>
<proteinExistence type="predicted"/>
<dbReference type="Proteomes" id="UP001165120">
    <property type="component" value="Unassembled WGS sequence"/>
</dbReference>
<evidence type="ECO:0000313" key="3">
    <source>
        <dbReference type="Proteomes" id="UP001165120"/>
    </source>
</evidence>
<name>A0A9W6T2M8_CANBO</name>
<feature type="region of interest" description="Disordered" evidence="1">
    <location>
        <begin position="208"/>
        <end position="229"/>
    </location>
</feature>
<dbReference type="EMBL" id="BSXN01002025">
    <property type="protein sequence ID" value="GME75327.1"/>
    <property type="molecule type" value="Genomic_DNA"/>
</dbReference>
<comment type="caution">
    <text evidence="2">The sequence shown here is derived from an EMBL/GenBank/DDBJ whole genome shotgun (WGS) entry which is preliminary data.</text>
</comment>